<accession>D1A6C3</accession>
<feature type="transmembrane region" description="Helical" evidence="2">
    <location>
        <begin position="241"/>
        <end position="259"/>
    </location>
</feature>
<reference evidence="3 4" key="1">
    <citation type="journal article" date="2011" name="Stand. Genomic Sci.">
        <title>Complete genome sequence of Thermomonospora curvata type strain (B9).</title>
        <authorList>
            <person name="Chertkov O."/>
            <person name="Sikorski J."/>
            <person name="Nolan M."/>
            <person name="Lapidus A."/>
            <person name="Lucas S."/>
            <person name="Del Rio T.G."/>
            <person name="Tice H."/>
            <person name="Cheng J.F."/>
            <person name="Goodwin L."/>
            <person name="Pitluck S."/>
            <person name="Liolios K."/>
            <person name="Ivanova N."/>
            <person name="Mavromatis K."/>
            <person name="Mikhailova N."/>
            <person name="Ovchinnikova G."/>
            <person name="Pati A."/>
            <person name="Chen A."/>
            <person name="Palaniappan K."/>
            <person name="Djao O.D."/>
            <person name="Land M."/>
            <person name="Hauser L."/>
            <person name="Chang Y.J."/>
            <person name="Jeffries C.D."/>
            <person name="Brettin T."/>
            <person name="Han C."/>
            <person name="Detter J.C."/>
            <person name="Rohde M."/>
            <person name="Goker M."/>
            <person name="Woyke T."/>
            <person name="Bristow J."/>
            <person name="Eisen J.A."/>
            <person name="Markowitz V."/>
            <person name="Hugenholtz P."/>
            <person name="Klenk H.P."/>
            <person name="Kyrpides N.C."/>
        </authorList>
    </citation>
    <scope>NUCLEOTIDE SEQUENCE [LARGE SCALE GENOMIC DNA]</scope>
    <source>
        <strain evidence="4">ATCC 19995 / DSM 43183 / JCM 3096 / KCTC 9072 / NBRC 15933 / NCIMB 10081 / Henssen B9</strain>
    </source>
</reference>
<dbReference type="eggNOG" id="ENOG502ZBRV">
    <property type="taxonomic scope" value="Bacteria"/>
</dbReference>
<feature type="transmembrane region" description="Helical" evidence="2">
    <location>
        <begin position="138"/>
        <end position="160"/>
    </location>
</feature>
<feature type="transmembrane region" description="Helical" evidence="2">
    <location>
        <begin position="196"/>
        <end position="221"/>
    </location>
</feature>
<feature type="transmembrane region" description="Helical" evidence="2">
    <location>
        <begin position="166"/>
        <end position="184"/>
    </location>
</feature>
<gene>
    <name evidence="3" type="ordered locus">Tcur_4700</name>
</gene>
<feature type="transmembrane region" description="Helical" evidence="2">
    <location>
        <begin position="91"/>
        <end position="108"/>
    </location>
</feature>
<feature type="transmembrane region" description="Helical" evidence="2">
    <location>
        <begin position="35"/>
        <end position="56"/>
    </location>
</feature>
<evidence type="ECO:0008006" key="5">
    <source>
        <dbReference type="Google" id="ProtNLM"/>
    </source>
</evidence>
<feature type="transmembrane region" description="Helical" evidence="2">
    <location>
        <begin position="62"/>
        <end position="79"/>
    </location>
</feature>
<name>D1A6C3_THECD</name>
<dbReference type="Proteomes" id="UP000001918">
    <property type="component" value="Chromosome"/>
</dbReference>
<keyword evidence="2" id="KW-1133">Transmembrane helix</keyword>
<sequence>MTSDTASTRPATTASPRRERGNARRRRGQWVPPQHGAWAMLIVPYLAGLIAVGFTWPHLPLLVAWLAGYPLSYFALLAVKTRRFARFRPQILTFGTAALLAGGITVAARPALLYYAPLFAVVLVINGLFAARRDDRALLNGLVSVAGAMLILPVVATVAGRPPTEVIDALIVSFLYFAGTVFFVKTCIRERDNRAMLVASITYHAAALAAAAWVHLLYAIPFGLYLARSVIVPGKNLTPKHLGVMEIVSSVLLLATVALT</sequence>
<feature type="transmembrane region" description="Helical" evidence="2">
    <location>
        <begin position="114"/>
        <end position="131"/>
    </location>
</feature>
<evidence type="ECO:0000313" key="4">
    <source>
        <dbReference type="Proteomes" id="UP000001918"/>
    </source>
</evidence>
<keyword evidence="2" id="KW-0472">Membrane</keyword>
<proteinExistence type="predicted"/>
<evidence type="ECO:0000256" key="1">
    <source>
        <dbReference type="SAM" id="MobiDB-lite"/>
    </source>
</evidence>
<dbReference type="KEGG" id="tcu:Tcur_4700"/>
<dbReference type="STRING" id="471852.Tcur_4700"/>
<protein>
    <recommendedName>
        <fullName evidence="5">YwiC-like protein</fullName>
    </recommendedName>
</protein>
<dbReference type="Pfam" id="PF14256">
    <property type="entry name" value="YwiC"/>
    <property type="match status" value="1"/>
</dbReference>
<organism evidence="3 4">
    <name type="scientific">Thermomonospora curvata (strain ATCC 19995 / DSM 43183 / JCM 3096 / KCTC 9072 / NBRC 15933 / NCIMB 10081 / Henssen B9)</name>
    <dbReference type="NCBI Taxonomy" id="471852"/>
    <lineage>
        <taxon>Bacteria</taxon>
        <taxon>Bacillati</taxon>
        <taxon>Actinomycetota</taxon>
        <taxon>Actinomycetes</taxon>
        <taxon>Streptosporangiales</taxon>
        <taxon>Thermomonosporaceae</taxon>
        <taxon>Thermomonospora</taxon>
    </lineage>
</organism>
<evidence type="ECO:0000313" key="3">
    <source>
        <dbReference type="EMBL" id="ACZ00222.1"/>
    </source>
</evidence>
<dbReference type="RefSeq" id="WP_012855003.1">
    <property type="nucleotide sequence ID" value="NC_013510.1"/>
</dbReference>
<feature type="region of interest" description="Disordered" evidence="1">
    <location>
        <begin position="1"/>
        <end position="29"/>
    </location>
</feature>
<dbReference type="EMBL" id="CP001738">
    <property type="protein sequence ID" value="ACZ00222.1"/>
    <property type="molecule type" value="Genomic_DNA"/>
</dbReference>
<keyword evidence="2" id="KW-0812">Transmembrane</keyword>
<feature type="compositionally biased region" description="Low complexity" evidence="1">
    <location>
        <begin position="1"/>
        <end position="15"/>
    </location>
</feature>
<dbReference type="InterPro" id="IPR025576">
    <property type="entry name" value="YwiC"/>
</dbReference>
<evidence type="ECO:0000256" key="2">
    <source>
        <dbReference type="SAM" id="Phobius"/>
    </source>
</evidence>
<dbReference type="HOGENOM" id="CLU_064238_2_0_11"/>
<keyword evidence="4" id="KW-1185">Reference proteome</keyword>
<dbReference type="AlphaFoldDB" id="D1A6C3"/>